<organism evidence="1 2">
    <name type="scientific">Iphiclides podalirius</name>
    <name type="common">scarce swallowtail</name>
    <dbReference type="NCBI Taxonomy" id="110791"/>
    <lineage>
        <taxon>Eukaryota</taxon>
        <taxon>Metazoa</taxon>
        <taxon>Ecdysozoa</taxon>
        <taxon>Arthropoda</taxon>
        <taxon>Hexapoda</taxon>
        <taxon>Insecta</taxon>
        <taxon>Pterygota</taxon>
        <taxon>Neoptera</taxon>
        <taxon>Endopterygota</taxon>
        <taxon>Lepidoptera</taxon>
        <taxon>Glossata</taxon>
        <taxon>Ditrysia</taxon>
        <taxon>Papilionoidea</taxon>
        <taxon>Papilionidae</taxon>
        <taxon>Papilioninae</taxon>
        <taxon>Iphiclides</taxon>
    </lineage>
</organism>
<protein>
    <recommendedName>
        <fullName evidence="3">DNA-directed RNA polymerase</fullName>
    </recommendedName>
</protein>
<evidence type="ECO:0008006" key="3">
    <source>
        <dbReference type="Google" id="ProtNLM"/>
    </source>
</evidence>
<reference evidence="1" key="1">
    <citation type="submission" date="2022-03" db="EMBL/GenBank/DDBJ databases">
        <authorList>
            <person name="Martin H S."/>
        </authorList>
    </citation>
    <scope>NUCLEOTIDE SEQUENCE</scope>
</reference>
<proteinExistence type="predicted"/>
<dbReference type="Gene3D" id="2.40.50.150">
    <property type="match status" value="1"/>
</dbReference>
<dbReference type="SUPFAM" id="SSF64484">
    <property type="entry name" value="beta and beta-prime subunits of DNA dependent RNA-polymerase"/>
    <property type="match status" value="1"/>
</dbReference>
<name>A0ABN8IWS8_9NEOP</name>
<dbReference type="EMBL" id="OW152816">
    <property type="protein sequence ID" value="CAH2067173.1"/>
    <property type="molecule type" value="Genomic_DNA"/>
</dbReference>
<evidence type="ECO:0000313" key="1">
    <source>
        <dbReference type="EMBL" id="CAH2067173.1"/>
    </source>
</evidence>
<dbReference type="Proteomes" id="UP000837857">
    <property type="component" value="Chromosome 4"/>
</dbReference>
<dbReference type="InterPro" id="IPR014724">
    <property type="entry name" value="RNA_pol_RPB2_OB-fold"/>
</dbReference>
<gene>
    <name evidence="1" type="ORF">IPOD504_LOCUS13760</name>
</gene>
<feature type="non-terminal residue" evidence="1">
    <location>
        <position position="125"/>
    </location>
</feature>
<evidence type="ECO:0000313" key="2">
    <source>
        <dbReference type="Proteomes" id="UP000837857"/>
    </source>
</evidence>
<accession>A0ABN8IWS8</accession>
<sequence>MRNALYDKLDDDGIIAPGIRVSGDDVVIGKTITLPENDDELEDQFVSHKSAISLRHAMVKKELVVFSTGKKTCLSLVKEELVMEVYVLERWNEIVKLHMVLLNFLENAYLKCQILTAYMSATFVV</sequence>
<keyword evidence="2" id="KW-1185">Reference proteome</keyword>